<accession>A0A1H1DDU2</accession>
<evidence type="ECO:0000313" key="1">
    <source>
        <dbReference type="EMBL" id="SDQ74388.1"/>
    </source>
</evidence>
<dbReference type="EMBL" id="FNKK01000002">
    <property type="protein sequence ID" value="SDQ74388.1"/>
    <property type="molecule type" value="Genomic_DNA"/>
</dbReference>
<dbReference type="PANTHER" id="PTHR47623">
    <property type="entry name" value="OS09G0287300 PROTEIN"/>
    <property type="match status" value="1"/>
</dbReference>
<proteinExistence type="predicted"/>
<gene>
    <name evidence="1" type="ORF">SAMN04489764_1948</name>
</gene>
<dbReference type="SMART" id="SM00855">
    <property type="entry name" value="PGAM"/>
    <property type="match status" value="1"/>
</dbReference>
<dbReference type="OrthoDB" id="9810154at2"/>
<keyword evidence="2" id="KW-1185">Reference proteome</keyword>
<sequence>MLSDHALGGDAPARTLIVLRHAEAAQVPGLSDRERPLTDDGERAARRVGATLRALGHHPDLVLCSPAERTRRTAELALAELPSNVPVDVESDLYGAYADELLGIVRATAPDVGTLLLVGHNPGVHELVMWLTTRTDDPGFPPASFAVIRVTGEWAELEKGEAIARWSPRTG</sequence>
<dbReference type="InterPro" id="IPR029033">
    <property type="entry name" value="His_PPase_superfam"/>
</dbReference>
<dbReference type="STRING" id="35622.SAMN04489764_1948"/>
<evidence type="ECO:0000313" key="2">
    <source>
        <dbReference type="Proteomes" id="UP000217103"/>
    </source>
</evidence>
<dbReference type="Proteomes" id="UP000217103">
    <property type="component" value="Unassembled WGS sequence"/>
</dbReference>
<protein>
    <submittedName>
        <fullName evidence="1">Phosphohistidine phosphatase</fullName>
    </submittedName>
</protein>
<dbReference type="CDD" id="cd07067">
    <property type="entry name" value="HP_PGM_like"/>
    <property type="match status" value="1"/>
</dbReference>
<reference evidence="1 2" key="1">
    <citation type="submission" date="2016-10" db="EMBL/GenBank/DDBJ databases">
        <authorList>
            <person name="de Groot N.N."/>
        </authorList>
    </citation>
    <scope>NUCLEOTIDE SEQUENCE [LARGE SCALE GENOMIC DNA]</scope>
    <source>
        <strain evidence="1 2">DSM 43794</strain>
    </source>
</reference>
<dbReference type="PANTHER" id="PTHR47623:SF1">
    <property type="entry name" value="OS09G0287300 PROTEIN"/>
    <property type="match status" value="1"/>
</dbReference>
<dbReference type="RefSeq" id="WP_093258729.1">
    <property type="nucleotide sequence ID" value="NZ_FNKK01000002.1"/>
</dbReference>
<dbReference type="Gene3D" id="3.40.50.1240">
    <property type="entry name" value="Phosphoglycerate mutase-like"/>
    <property type="match status" value="1"/>
</dbReference>
<dbReference type="SUPFAM" id="SSF53254">
    <property type="entry name" value="Phosphoglycerate mutase-like"/>
    <property type="match status" value="1"/>
</dbReference>
<dbReference type="InterPro" id="IPR013078">
    <property type="entry name" value="His_Pase_superF_clade-1"/>
</dbReference>
<name>A0A1H1DDU2_9ACTN</name>
<dbReference type="Pfam" id="PF00300">
    <property type="entry name" value="His_Phos_1"/>
    <property type="match status" value="1"/>
</dbReference>
<organism evidence="1 2">
    <name type="scientific">Thermostaphylospora chromogena</name>
    <dbReference type="NCBI Taxonomy" id="35622"/>
    <lineage>
        <taxon>Bacteria</taxon>
        <taxon>Bacillati</taxon>
        <taxon>Actinomycetota</taxon>
        <taxon>Actinomycetes</taxon>
        <taxon>Streptosporangiales</taxon>
        <taxon>Thermomonosporaceae</taxon>
        <taxon>Thermostaphylospora</taxon>
    </lineage>
</organism>
<dbReference type="AlphaFoldDB" id="A0A1H1DDU2"/>